<comment type="function">
    <text evidence="1">Required for the efficient initiation of filament assembly.</text>
</comment>
<protein>
    <submittedName>
        <fullName evidence="5">Flagellar protein FlgN</fullName>
    </submittedName>
</protein>
<evidence type="ECO:0000256" key="1">
    <source>
        <dbReference type="ARBA" id="ARBA00002397"/>
    </source>
</evidence>
<keyword evidence="5" id="KW-0969">Cilium</keyword>
<dbReference type="GO" id="GO:0044780">
    <property type="term" value="P:bacterial-type flagellum assembly"/>
    <property type="evidence" value="ECO:0007669"/>
    <property type="project" value="InterPro"/>
</dbReference>
<gene>
    <name evidence="5" type="ORF">NLF92_02420</name>
</gene>
<comment type="caution">
    <text evidence="5">The sequence shown here is derived from an EMBL/GenBank/DDBJ whole genome shotgun (WGS) entry which is preliminary data.</text>
</comment>
<dbReference type="Pfam" id="PF05130">
    <property type="entry name" value="FlgN"/>
    <property type="match status" value="1"/>
</dbReference>
<evidence type="ECO:0000313" key="5">
    <source>
        <dbReference type="EMBL" id="MCP3427794.1"/>
    </source>
</evidence>
<dbReference type="RefSeq" id="WP_254098499.1">
    <property type="nucleotide sequence ID" value="NZ_JANATA010000002.1"/>
</dbReference>
<dbReference type="Gene3D" id="1.20.58.300">
    <property type="entry name" value="FlgN-like"/>
    <property type="match status" value="1"/>
</dbReference>
<organism evidence="5 6">
    <name type="scientific">Opacimonas viscosa</name>
    <dbReference type="NCBI Taxonomy" id="2961944"/>
    <lineage>
        <taxon>Bacteria</taxon>
        <taxon>Pseudomonadati</taxon>
        <taxon>Pseudomonadota</taxon>
        <taxon>Gammaproteobacteria</taxon>
        <taxon>Alteromonadales</taxon>
        <taxon>Alteromonadaceae</taxon>
        <taxon>Opacimonas</taxon>
    </lineage>
</organism>
<dbReference type="SUPFAM" id="SSF140566">
    <property type="entry name" value="FlgN-like"/>
    <property type="match status" value="1"/>
</dbReference>
<keyword evidence="3" id="KW-1005">Bacterial flagellum biogenesis</keyword>
<reference evidence="5" key="1">
    <citation type="submission" date="2022-07" db="EMBL/GenBank/DDBJ databases">
        <title>Characterization of the Novel Bacterium Alteromonas immobilis LMIT006 and Alteromonas gregis LMIT007.</title>
        <authorList>
            <person name="Lin X."/>
        </authorList>
    </citation>
    <scope>NUCLEOTIDE SEQUENCE</scope>
    <source>
        <strain evidence="5">LMIT007</strain>
    </source>
</reference>
<name>A0AA42BKM6_9ALTE</name>
<evidence type="ECO:0000256" key="2">
    <source>
        <dbReference type="ARBA" id="ARBA00007703"/>
    </source>
</evidence>
<proteinExistence type="inferred from homology"/>
<evidence type="ECO:0000313" key="6">
    <source>
        <dbReference type="Proteomes" id="UP001165413"/>
    </source>
</evidence>
<sequence length="142" mass="16411">MSSLLESLKTQEQQLSDLIAVLDQELHLISTRDAEQLFKLLKDKEALLEAIQDLDNDIERWYSKAKEKGELDKDIEQHIEKCKKLIDQCKFRTEVNQTAVENGQLRLEHLRNILTELRAKETLTYDKAGKPHSRATSPVIKA</sequence>
<dbReference type="EMBL" id="JANATA010000002">
    <property type="protein sequence ID" value="MCP3427794.1"/>
    <property type="molecule type" value="Genomic_DNA"/>
</dbReference>
<keyword evidence="5" id="KW-0966">Cell projection</keyword>
<feature type="coiled-coil region" evidence="4">
    <location>
        <begin position="5"/>
        <end position="120"/>
    </location>
</feature>
<dbReference type="InterPro" id="IPR007809">
    <property type="entry name" value="FlgN-like"/>
</dbReference>
<keyword evidence="5" id="KW-0282">Flagellum</keyword>
<keyword evidence="4" id="KW-0175">Coiled coil</keyword>
<comment type="similarity">
    <text evidence="2">Belongs to the FlgN family.</text>
</comment>
<evidence type="ECO:0000256" key="3">
    <source>
        <dbReference type="ARBA" id="ARBA00022795"/>
    </source>
</evidence>
<keyword evidence="6" id="KW-1185">Reference proteome</keyword>
<dbReference type="InterPro" id="IPR036679">
    <property type="entry name" value="FlgN-like_sf"/>
</dbReference>
<evidence type="ECO:0000256" key="4">
    <source>
        <dbReference type="SAM" id="Coils"/>
    </source>
</evidence>
<accession>A0AA42BKM6</accession>
<dbReference type="AlphaFoldDB" id="A0AA42BKM6"/>
<dbReference type="Proteomes" id="UP001165413">
    <property type="component" value="Unassembled WGS sequence"/>
</dbReference>